<dbReference type="AlphaFoldDB" id="A0A2N3XUF9"/>
<evidence type="ECO:0008006" key="4">
    <source>
        <dbReference type="Google" id="ProtNLM"/>
    </source>
</evidence>
<evidence type="ECO:0000313" key="3">
    <source>
        <dbReference type="Proteomes" id="UP000233786"/>
    </source>
</evidence>
<evidence type="ECO:0000256" key="1">
    <source>
        <dbReference type="SAM" id="Coils"/>
    </source>
</evidence>
<comment type="caution">
    <text evidence="2">The sequence shown here is derived from an EMBL/GenBank/DDBJ whole genome shotgun (WGS) entry which is preliminary data.</text>
</comment>
<keyword evidence="1" id="KW-0175">Coiled coil</keyword>
<name>A0A2N3XUF9_SACSN</name>
<dbReference type="STRING" id="994479.GCA_000194155_02190"/>
<accession>A0A2N3XUF9</accession>
<keyword evidence="3" id="KW-1185">Reference proteome</keyword>
<reference evidence="2" key="1">
    <citation type="submission" date="2017-12" db="EMBL/GenBank/DDBJ databases">
        <title>Sequencing the genomes of 1000 Actinobacteria strains.</title>
        <authorList>
            <person name="Klenk H.-P."/>
        </authorList>
    </citation>
    <scope>NUCLEOTIDE SEQUENCE [LARGE SCALE GENOMIC DNA]</scope>
    <source>
        <strain evidence="2">DSM 44228</strain>
    </source>
</reference>
<dbReference type="RefSeq" id="WP_010694436.1">
    <property type="nucleotide sequence ID" value="NZ_CP061007.1"/>
</dbReference>
<sequence>MSDYTVVPQALRKNVTFLYEAADAWGRAHRALFGMELDDSDLGLLGGPSGATRNHNLAVADALERLKEGQEVLEKAAESLKTVADEYESRDAEYYEKFGYMREGI</sequence>
<dbReference type="OrthoDB" id="3632462at2"/>
<proteinExistence type="predicted"/>
<feature type="coiled-coil region" evidence="1">
    <location>
        <begin position="59"/>
        <end position="90"/>
    </location>
</feature>
<dbReference type="Proteomes" id="UP000233786">
    <property type="component" value="Unassembled WGS sequence"/>
</dbReference>
<organism evidence="2 3">
    <name type="scientific">Saccharopolyspora spinosa</name>
    <dbReference type="NCBI Taxonomy" id="60894"/>
    <lineage>
        <taxon>Bacteria</taxon>
        <taxon>Bacillati</taxon>
        <taxon>Actinomycetota</taxon>
        <taxon>Actinomycetes</taxon>
        <taxon>Pseudonocardiales</taxon>
        <taxon>Pseudonocardiaceae</taxon>
        <taxon>Saccharopolyspora</taxon>
    </lineage>
</organism>
<evidence type="ECO:0000313" key="2">
    <source>
        <dbReference type="EMBL" id="PKW14279.1"/>
    </source>
</evidence>
<gene>
    <name evidence="2" type="ORF">A8926_1884</name>
</gene>
<dbReference type="EMBL" id="PJNB01000001">
    <property type="protein sequence ID" value="PKW14279.1"/>
    <property type="molecule type" value="Genomic_DNA"/>
</dbReference>
<protein>
    <recommendedName>
        <fullName evidence="4">Excreted virulence factor EspC (Type VII ESX diderm)</fullName>
    </recommendedName>
</protein>